<evidence type="ECO:0000313" key="3">
    <source>
        <dbReference type="Proteomes" id="UP000177625"/>
    </source>
</evidence>
<gene>
    <name evidence="2" type="ORF">RSE6_12450</name>
</gene>
<keyword evidence="3" id="KW-1185">Reference proteome</keyword>
<dbReference type="Proteomes" id="UP000177625">
    <property type="component" value="Unassembled WGS sequence"/>
</dbReference>
<dbReference type="AlphaFoldDB" id="A0A1E1MQG3"/>
<organism evidence="2 3">
    <name type="scientific">Rhynchosporium secalis</name>
    <name type="common">Barley scald fungus</name>
    <dbReference type="NCBI Taxonomy" id="38038"/>
    <lineage>
        <taxon>Eukaryota</taxon>
        <taxon>Fungi</taxon>
        <taxon>Dikarya</taxon>
        <taxon>Ascomycota</taxon>
        <taxon>Pezizomycotina</taxon>
        <taxon>Leotiomycetes</taxon>
        <taxon>Helotiales</taxon>
        <taxon>Ploettnerulaceae</taxon>
        <taxon>Rhynchosporium</taxon>
    </lineage>
</organism>
<dbReference type="EMBL" id="FJVC01000484">
    <property type="protein sequence ID" value="CZT51322.1"/>
    <property type="molecule type" value="Genomic_DNA"/>
</dbReference>
<sequence length="117" mass="12539">MGGVLGRLLALALVTGNIEGPQSTPFLPYSGVVRVWSERHTPVRYINGGRDRLRLPADKLNGASQAHLAVDGFAMYALAVALACGAAGNTWCPSHHARLFSPATEYFENNSFTAVVR</sequence>
<evidence type="ECO:0000313" key="2">
    <source>
        <dbReference type="EMBL" id="CZT51322.1"/>
    </source>
</evidence>
<feature type="chain" id="PRO_5009448590" evidence="1">
    <location>
        <begin position="21"/>
        <end position="117"/>
    </location>
</feature>
<evidence type="ECO:0000256" key="1">
    <source>
        <dbReference type="SAM" id="SignalP"/>
    </source>
</evidence>
<accession>A0A1E1MQG3</accession>
<name>A0A1E1MQG3_RHYSE</name>
<protein>
    <submittedName>
        <fullName evidence="2">Uncharacterized protein</fullName>
    </submittedName>
</protein>
<reference evidence="3" key="1">
    <citation type="submission" date="2016-03" db="EMBL/GenBank/DDBJ databases">
        <authorList>
            <person name="Guldener U."/>
        </authorList>
    </citation>
    <scope>NUCLEOTIDE SEQUENCE [LARGE SCALE GENOMIC DNA]</scope>
</reference>
<keyword evidence="1" id="KW-0732">Signal</keyword>
<proteinExistence type="predicted"/>
<feature type="signal peptide" evidence="1">
    <location>
        <begin position="1"/>
        <end position="20"/>
    </location>
</feature>